<proteinExistence type="predicted"/>
<accession>A0A3L6ZQV3</accession>
<dbReference type="Proteomes" id="UP000269692">
    <property type="component" value="Unassembled WGS sequence"/>
</dbReference>
<sequence>MDETQARVDQANAQLEADEAVSELESARQSLASLWGDSVLQFGAVQGDIELLPVRATPAVLARELDNAPALLTNRIEADRRRALIDIERSRGVSDLTVTVGVKRDNDLGRTQAVVG</sequence>
<evidence type="ECO:0000256" key="1">
    <source>
        <dbReference type="SAM" id="Coils"/>
    </source>
</evidence>
<organism evidence="2 3">
    <name type="scientific">Xanthobacter tagetidis</name>
    <dbReference type="NCBI Taxonomy" id="60216"/>
    <lineage>
        <taxon>Bacteria</taxon>
        <taxon>Pseudomonadati</taxon>
        <taxon>Pseudomonadota</taxon>
        <taxon>Alphaproteobacteria</taxon>
        <taxon>Hyphomicrobiales</taxon>
        <taxon>Xanthobacteraceae</taxon>
        <taxon>Xanthobacter</taxon>
    </lineage>
</organism>
<gene>
    <name evidence="2" type="ORF">D9R14_22685</name>
</gene>
<comment type="caution">
    <text evidence="2">The sequence shown here is derived from an EMBL/GenBank/DDBJ whole genome shotgun (WGS) entry which is preliminary data.</text>
</comment>
<reference evidence="2 3" key="1">
    <citation type="submission" date="2018-10" db="EMBL/GenBank/DDBJ databases">
        <title>Xanthobacter tagetidis genome sequencing and assembly.</title>
        <authorList>
            <person name="Maclea K.S."/>
            <person name="Goen A.E."/>
            <person name="Fatima S.A."/>
        </authorList>
    </citation>
    <scope>NUCLEOTIDE SEQUENCE [LARGE SCALE GENOMIC DNA]</scope>
    <source>
        <strain evidence="2 3">ATCC 700314</strain>
    </source>
</reference>
<dbReference type="Gene3D" id="1.20.1600.10">
    <property type="entry name" value="Outer membrane efflux proteins (OEP)"/>
    <property type="match status" value="1"/>
</dbReference>
<keyword evidence="1" id="KW-0175">Coiled coil</keyword>
<feature type="non-terminal residue" evidence="2">
    <location>
        <position position="116"/>
    </location>
</feature>
<feature type="coiled-coil region" evidence="1">
    <location>
        <begin position="1"/>
        <end position="30"/>
    </location>
</feature>
<evidence type="ECO:0000313" key="2">
    <source>
        <dbReference type="EMBL" id="RLP70300.1"/>
    </source>
</evidence>
<dbReference type="EMBL" id="RCTF01000047">
    <property type="protein sequence ID" value="RLP70300.1"/>
    <property type="molecule type" value="Genomic_DNA"/>
</dbReference>
<evidence type="ECO:0000313" key="3">
    <source>
        <dbReference type="Proteomes" id="UP000269692"/>
    </source>
</evidence>
<keyword evidence="3" id="KW-1185">Reference proteome</keyword>
<name>A0A3L6ZQV3_9HYPH</name>
<protein>
    <submittedName>
        <fullName evidence="2">Cobalt-zinc-cadmium resistance protein</fullName>
    </submittedName>
</protein>
<dbReference type="AlphaFoldDB" id="A0A3L6ZQV3"/>
<dbReference type="SUPFAM" id="SSF56954">
    <property type="entry name" value="Outer membrane efflux proteins (OEP)"/>
    <property type="match status" value="1"/>
</dbReference>